<comment type="caution">
    <text evidence="1">The sequence shown here is derived from an EMBL/GenBank/DDBJ whole genome shotgun (WGS) entry which is preliminary data.</text>
</comment>
<gene>
    <name evidence="1" type="ORF">PanWU01x14_009370</name>
</gene>
<sequence length="78" mass="8642">MALAFYPFSSNPFSQVACLRPTYVEACMEAQLMNRAYGIAASKSNTPINLACRDYVQYRATGAVYKSLLLIETPRVPS</sequence>
<dbReference type="EMBL" id="JXTB01000003">
    <property type="protein sequence ID" value="PON79705.1"/>
    <property type="molecule type" value="Genomic_DNA"/>
</dbReference>
<evidence type="ECO:0000313" key="1">
    <source>
        <dbReference type="EMBL" id="PON79705.1"/>
    </source>
</evidence>
<reference evidence="2" key="1">
    <citation type="submission" date="2016-06" db="EMBL/GenBank/DDBJ databases">
        <title>Parallel loss of symbiosis genes in relatives of nitrogen-fixing non-legume Parasponia.</title>
        <authorList>
            <person name="Van Velzen R."/>
            <person name="Holmer R."/>
            <person name="Bu F."/>
            <person name="Rutten L."/>
            <person name="Van Zeijl A."/>
            <person name="Liu W."/>
            <person name="Santuari L."/>
            <person name="Cao Q."/>
            <person name="Sharma T."/>
            <person name="Shen D."/>
            <person name="Roswanjaya Y."/>
            <person name="Wardhani T."/>
            <person name="Kalhor M.S."/>
            <person name="Jansen J."/>
            <person name="Van den Hoogen J."/>
            <person name="Gungor B."/>
            <person name="Hartog M."/>
            <person name="Hontelez J."/>
            <person name="Verver J."/>
            <person name="Yang W.-C."/>
            <person name="Schijlen E."/>
            <person name="Repin R."/>
            <person name="Schilthuizen M."/>
            <person name="Schranz E."/>
            <person name="Heidstra R."/>
            <person name="Miyata K."/>
            <person name="Fedorova E."/>
            <person name="Kohlen W."/>
            <person name="Bisseling T."/>
            <person name="Smit S."/>
            <person name="Geurts R."/>
        </authorList>
    </citation>
    <scope>NUCLEOTIDE SEQUENCE [LARGE SCALE GENOMIC DNA]</scope>
    <source>
        <strain evidence="2">cv. WU1-14</strain>
    </source>
</reference>
<accession>A0A2P5E2D6</accession>
<keyword evidence="2" id="KW-1185">Reference proteome</keyword>
<dbReference type="Proteomes" id="UP000237105">
    <property type="component" value="Unassembled WGS sequence"/>
</dbReference>
<proteinExistence type="predicted"/>
<protein>
    <submittedName>
        <fullName evidence="1">Uncharacterized protein</fullName>
    </submittedName>
</protein>
<organism evidence="1 2">
    <name type="scientific">Parasponia andersonii</name>
    <name type="common">Sponia andersonii</name>
    <dbReference type="NCBI Taxonomy" id="3476"/>
    <lineage>
        <taxon>Eukaryota</taxon>
        <taxon>Viridiplantae</taxon>
        <taxon>Streptophyta</taxon>
        <taxon>Embryophyta</taxon>
        <taxon>Tracheophyta</taxon>
        <taxon>Spermatophyta</taxon>
        <taxon>Magnoliopsida</taxon>
        <taxon>eudicotyledons</taxon>
        <taxon>Gunneridae</taxon>
        <taxon>Pentapetalae</taxon>
        <taxon>rosids</taxon>
        <taxon>fabids</taxon>
        <taxon>Rosales</taxon>
        <taxon>Cannabaceae</taxon>
        <taxon>Parasponia</taxon>
    </lineage>
</organism>
<evidence type="ECO:0000313" key="2">
    <source>
        <dbReference type="Proteomes" id="UP000237105"/>
    </source>
</evidence>
<name>A0A2P5E2D6_PARAD</name>
<dbReference type="AlphaFoldDB" id="A0A2P5E2D6"/>